<dbReference type="SUPFAM" id="SSF48403">
    <property type="entry name" value="Ankyrin repeat"/>
    <property type="match status" value="1"/>
</dbReference>
<dbReference type="Proteomes" id="UP001447188">
    <property type="component" value="Unassembled WGS sequence"/>
</dbReference>
<dbReference type="InterPro" id="IPR056884">
    <property type="entry name" value="NPHP3-like_N"/>
</dbReference>
<dbReference type="Gene3D" id="1.25.40.20">
    <property type="entry name" value="Ankyrin repeat-containing domain"/>
    <property type="match status" value="1"/>
</dbReference>
<evidence type="ECO:0000256" key="1">
    <source>
        <dbReference type="ARBA" id="ARBA00022737"/>
    </source>
</evidence>
<dbReference type="SUPFAM" id="SSF52540">
    <property type="entry name" value="P-loop containing nucleoside triphosphate hydrolases"/>
    <property type="match status" value="1"/>
</dbReference>
<dbReference type="PANTHER" id="PTHR10039:SF16">
    <property type="entry name" value="GPI INOSITOL-DEACYLASE"/>
    <property type="match status" value="1"/>
</dbReference>
<dbReference type="PANTHER" id="PTHR10039">
    <property type="entry name" value="AMELOGENIN"/>
    <property type="match status" value="1"/>
</dbReference>
<dbReference type="PROSITE" id="PS50088">
    <property type="entry name" value="ANK_REPEAT"/>
    <property type="match status" value="1"/>
</dbReference>
<sequence>MEVVLIGVEVIVRLLLNRIIYDQLYFNSTPALAVCPNLEALLEELFAAIRGFLAFAKRYLVKSSSRTVFDWLFEVEGKLRFDLVINQHSDLARDVALAEAETKNKDLRAILGAMEMPISWIDLNVQLIKVLEWISKIEYEKHHLQANEKMLERTGQWLLKKDEFHEWRCSSVSSIIWLHGISGAGKTNLTCMVINVLSTDEGTKGPVVYFYCNRNHEERQDPTMIIQALVRQLCVAVPGTPAAVVAEYDKRVNRGLGTLEFQECIDFVVTLMDMHPQTTIVPDALDESNPNKRWKLIEALTAIICSSATLVKIFISSRDDVDIKLHLEIVPNIYIDLRDNSADIARFVPRQVTLSIEKSMFFRGNVMDKFKEEIITTIEGKANGMFQWANLQIKNLARLKLVDDIQKDLAKLPATLDDSYSQIWAEILSESPHVRGIATKGLMWVMCGRGTFNQETWAEASYYPGSVPKSGVHTLLDFCRNLVVWNEPLHRMIFAHLSVQEYLETKVFNSVDANIMAVKSCLRLVGHQQPEIDHLQRLPFSHALTPRTPFALYSIINWPYHVELCYAGSMGEEILGILQGFLGTFTQPSEEYARWLAVAGLVPGEAWGSHKSRMPLSLLGHLTSQSPNPSFLICYFRFGEALHEMLKRNGLHCNEQNLAGGTLLSVASMQGNEPVMDILLGSGTEVSITPSTYTGAVIAANKCGHAGAVVKLLDWGASQVAFGIGFENILEIGARFGNAATVKAMMQWGCNVTHPVQTAVVTDYSTATEFLPVRDDQLKMTAAVLIAAASNQANTTEVVKLLLAGEATIEITTAVLAAAVNNRNATEVIKLLLAREATVEITAAVLAAAAKNRNATEVIQALLARATTIEITEAVLVAAAVNDGNATEVIKLLLARDATIKIREAVVVAAENHRNATEVIDAQPATDATIEITEAILVAVVNNRNATEVIKVLLARATTFEITEAVLVAAAEHWNAAEVINVLLAIDTNITITEAILLAAVNSRGAEVRRARCRRMCNRKD</sequence>
<evidence type="ECO:0000313" key="5">
    <source>
        <dbReference type="Proteomes" id="UP001447188"/>
    </source>
</evidence>
<evidence type="ECO:0000256" key="2">
    <source>
        <dbReference type="PROSITE-ProRule" id="PRU00023"/>
    </source>
</evidence>
<reference evidence="4 5" key="1">
    <citation type="submission" date="2024-02" db="EMBL/GenBank/DDBJ databases">
        <title>Discinaceae phylogenomics.</title>
        <authorList>
            <person name="Dirks A.C."/>
            <person name="James T.Y."/>
        </authorList>
    </citation>
    <scope>NUCLEOTIDE SEQUENCE [LARGE SCALE GENOMIC DNA]</scope>
    <source>
        <strain evidence="4 5">ACD0624</strain>
    </source>
</reference>
<keyword evidence="5" id="KW-1185">Reference proteome</keyword>
<dbReference type="Pfam" id="PF23397">
    <property type="entry name" value="DUF7104"/>
    <property type="match status" value="4"/>
</dbReference>
<protein>
    <recommendedName>
        <fullName evidence="3">Nephrocystin 3-like N-terminal domain-containing protein</fullName>
    </recommendedName>
</protein>
<keyword evidence="2" id="KW-0040">ANK repeat</keyword>
<feature type="repeat" description="ANK" evidence="2">
    <location>
        <begin position="659"/>
        <end position="691"/>
    </location>
</feature>
<dbReference type="EMBL" id="JBBBZM010000369">
    <property type="protein sequence ID" value="KAL0630829.1"/>
    <property type="molecule type" value="Genomic_DNA"/>
</dbReference>
<proteinExistence type="predicted"/>
<name>A0ABR3G4H5_9PEZI</name>
<evidence type="ECO:0000259" key="3">
    <source>
        <dbReference type="Pfam" id="PF24883"/>
    </source>
</evidence>
<comment type="caution">
    <text evidence="4">The sequence shown here is derived from an EMBL/GenBank/DDBJ whole genome shotgun (WGS) entry which is preliminary data.</text>
</comment>
<dbReference type="Pfam" id="PF24883">
    <property type="entry name" value="NPHP3_N"/>
    <property type="match status" value="1"/>
</dbReference>
<feature type="domain" description="Nephrocystin 3-like N-terminal" evidence="3">
    <location>
        <begin position="154"/>
        <end position="318"/>
    </location>
</feature>
<dbReference type="InterPro" id="IPR002110">
    <property type="entry name" value="Ankyrin_rpt"/>
</dbReference>
<dbReference type="InterPro" id="IPR027417">
    <property type="entry name" value="P-loop_NTPase"/>
</dbReference>
<dbReference type="InterPro" id="IPR036770">
    <property type="entry name" value="Ankyrin_rpt-contain_sf"/>
</dbReference>
<dbReference type="InterPro" id="IPR055530">
    <property type="entry name" value="DUF7104"/>
</dbReference>
<evidence type="ECO:0000313" key="4">
    <source>
        <dbReference type="EMBL" id="KAL0630829.1"/>
    </source>
</evidence>
<keyword evidence="1" id="KW-0677">Repeat</keyword>
<organism evidence="4 5">
    <name type="scientific">Discina gigas</name>
    <dbReference type="NCBI Taxonomy" id="1032678"/>
    <lineage>
        <taxon>Eukaryota</taxon>
        <taxon>Fungi</taxon>
        <taxon>Dikarya</taxon>
        <taxon>Ascomycota</taxon>
        <taxon>Pezizomycotina</taxon>
        <taxon>Pezizomycetes</taxon>
        <taxon>Pezizales</taxon>
        <taxon>Discinaceae</taxon>
        <taxon>Discina</taxon>
    </lineage>
</organism>
<gene>
    <name evidence="4" type="ORF">Q9L58_010321</name>
</gene>
<dbReference type="Gene3D" id="3.40.50.300">
    <property type="entry name" value="P-loop containing nucleotide triphosphate hydrolases"/>
    <property type="match status" value="1"/>
</dbReference>
<accession>A0ABR3G4H5</accession>